<feature type="region of interest" description="Disordered" evidence="1">
    <location>
        <begin position="1"/>
        <end position="30"/>
    </location>
</feature>
<name>B9BLW1_9BURK</name>
<organism evidence="2 3">
    <name type="scientific">Burkholderia multivorans CGD2</name>
    <dbReference type="NCBI Taxonomy" id="513052"/>
    <lineage>
        <taxon>Bacteria</taxon>
        <taxon>Pseudomonadati</taxon>
        <taxon>Pseudomonadota</taxon>
        <taxon>Betaproteobacteria</taxon>
        <taxon>Burkholderiales</taxon>
        <taxon>Burkholderiaceae</taxon>
        <taxon>Burkholderia</taxon>
        <taxon>Burkholderia cepacia complex</taxon>
    </lineage>
</organism>
<evidence type="ECO:0000313" key="2">
    <source>
        <dbReference type="EMBL" id="EEE08928.1"/>
    </source>
</evidence>
<sequence>MSGAQPGFRCRHRQSCGGEIPAQSRENFDNLPMTFSPFPISNQTLI</sequence>
<protein>
    <submittedName>
        <fullName evidence="2">Uncharacterized protein</fullName>
    </submittedName>
</protein>
<proteinExistence type="predicted"/>
<dbReference type="Proteomes" id="UP000004535">
    <property type="component" value="Unassembled WGS sequence"/>
</dbReference>
<dbReference type="AlphaFoldDB" id="B9BLW1"/>
<comment type="caution">
    <text evidence="2">The sequence shown here is derived from an EMBL/GenBank/DDBJ whole genome shotgun (WGS) entry which is preliminary data.</text>
</comment>
<reference evidence="2 3" key="1">
    <citation type="journal article" date="2012" name="J. Bacteriol.">
        <title>Draft Genome Sequence Determination for Cystic Fibrosis and Chronic Granulomatous Disease Burkholderia multivorans Isolates.</title>
        <authorList>
            <person name="Varga J.J."/>
            <person name="Losada L."/>
            <person name="Zelazny A.M."/>
            <person name="Brinkac L."/>
            <person name="Harkins D."/>
            <person name="Radune D."/>
            <person name="Hostetler J."/>
            <person name="Sampaio E.P."/>
            <person name="Ronning C.M."/>
            <person name="Nierman W.C."/>
            <person name="Greenberg D.E."/>
            <person name="Holland S.M."/>
            <person name="Goldberg J.B."/>
        </authorList>
    </citation>
    <scope>NUCLEOTIDE SEQUENCE [LARGE SCALE GENOMIC DNA]</scope>
    <source>
        <strain evidence="2 3">CGD2</strain>
    </source>
</reference>
<accession>B9BLW1</accession>
<gene>
    <name evidence="2" type="ORF">BURMUCGD2_6069</name>
</gene>
<evidence type="ECO:0000256" key="1">
    <source>
        <dbReference type="SAM" id="MobiDB-lite"/>
    </source>
</evidence>
<dbReference type="EMBL" id="ACFC01000002">
    <property type="protein sequence ID" value="EEE08928.1"/>
    <property type="molecule type" value="Genomic_DNA"/>
</dbReference>
<evidence type="ECO:0000313" key="3">
    <source>
        <dbReference type="Proteomes" id="UP000004535"/>
    </source>
</evidence>